<accession>A0A2N3KIR7</accession>
<evidence type="ECO:0000313" key="1">
    <source>
        <dbReference type="EMBL" id="PKR50444.1"/>
    </source>
</evidence>
<gene>
    <name evidence="1" type="ORF">COO20_21465</name>
</gene>
<dbReference type="AlphaFoldDB" id="A0A2N3KIR7"/>
<protein>
    <submittedName>
        <fullName evidence="1">Uncharacterized protein</fullName>
    </submittedName>
</protein>
<evidence type="ECO:0000313" key="2">
    <source>
        <dbReference type="Proteomes" id="UP000233597"/>
    </source>
</evidence>
<dbReference type="Proteomes" id="UP000233597">
    <property type="component" value="Unassembled WGS sequence"/>
</dbReference>
<name>A0A2N3KIR7_9PROT</name>
<comment type="caution">
    <text evidence="1">The sequence shown here is derived from an EMBL/GenBank/DDBJ whole genome shotgun (WGS) entry which is preliminary data.</text>
</comment>
<organism evidence="1 2">
    <name type="scientific">Thalassospira marina</name>
    <dbReference type="NCBI Taxonomy" id="2048283"/>
    <lineage>
        <taxon>Bacteria</taxon>
        <taxon>Pseudomonadati</taxon>
        <taxon>Pseudomonadota</taxon>
        <taxon>Alphaproteobacteria</taxon>
        <taxon>Rhodospirillales</taxon>
        <taxon>Thalassospiraceae</taxon>
        <taxon>Thalassospira</taxon>
    </lineage>
</organism>
<reference evidence="1 2" key="1">
    <citation type="submission" date="2017-09" db="EMBL/GenBank/DDBJ databases">
        <title>Biodiversity and function of Thalassospira species in the particle-attached aromatic-hydrocarbon-degrading consortia from the surface seawater of the South China Sea.</title>
        <authorList>
            <person name="Dong C."/>
            <person name="Liu R."/>
            <person name="Shao Z."/>
        </authorList>
    </citation>
    <scope>NUCLEOTIDE SEQUENCE [LARGE SCALE GENOMIC DNA]</scope>
    <source>
        <strain evidence="1 2">CSC1P2</strain>
    </source>
</reference>
<sequence>MSFNDCFTINELEIKVKSKEEFPIIQTSFRLDNETHLKVGRMYEALKAQAQPAKYPVPSIAVMFGYLLNRSIVWIKQNNIELARLDVDPQVTLMIKLLKSDHDWLENVRVPASEKQIVYAQKLALEHGVMVPENAKKDTEICADFIAQYAPNQRKINQHKAISIPKYALVAAAMNLAYDMLSSQEVTNGIYEWPVYRQLYDQN</sequence>
<dbReference type="EMBL" id="NWTK01000017">
    <property type="protein sequence ID" value="PKR50444.1"/>
    <property type="molecule type" value="Genomic_DNA"/>
</dbReference>
<proteinExistence type="predicted"/>